<dbReference type="Gene3D" id="1.10.630.10">
    <property type="entry name" value="Cytochrome P450"/>
    <property type="match status" value="1"/>
</dbReference>
<dbReference type="Pfam" id="PF00067">
    <property type="entry name" value="p450"/>
    <property type="match status" value="1"/>
</dbReference>
<reference evidence="14 15" key="1">
    <citation type="submission" date="2014-04" db="EMBL/GenBank/DDBJ databases">
        <authorList>
            <consortium name="DOE Joint Genome Institute"/>
            <person name="Kuo A."/>
            <person name="Zuccaro A."/>
            <person name="Kohler A."/>
            <person name="Nagy L.G."/>
            <person name="Floudas D."/>
            <person name="Copeland A."/>
            <person name="Barry K.W."/>
            <person name="Cichocki N."/>
            <person name="Veneault-Fourrey C."/>
            <person name="LaButti K."/>
            <person name="Lindquist E.A."/>
            <person name="Lipzen A."/>
            <person name="Lundell T."/>
            <person name="Morin E."/>
            <person name="Murat C."/>
            <person name="Sun H."/>
            <person name="Tunlid A."/>
            <person name="Henrissat B."/>
            <person name="Grigoriev I.V."/>
            <person name="Hibbett D.S."/>
            <person name="Martin F."/>
            <person name="Nordberg H.P."/>
            <person name="Cantor M.N."/>
            <person name="Hua S.X."/>
        </authorList>
    </citation>
    <scope>NUCLEOTIDE SEQUENCE [LARGE SCALE GENOMIC DNA]</scope>
    <source>
        <strain evidence="14 15">MAFF 305830</strain>
    </source>
</reference>
<dbReference type="PRINTS" id="PR00465">
    <property type="entry name" value="EP450IV"/>
</dbReference>
<accession>A0A0C3ATP9</accession>
<keyword evidence="7" id="KW-1133">Transmembrane helix</keyword>
<evidence type="ECO:0000313" key="15">
    <source>
        <dbReference type="Proteomes" id="UP000054097"/>
    </source>
</evidence>
<keyword evidence="10 13" id="KW-0503">Monooxygenase</keyword>
<dbReference type="PRINTS" id="PR00385">
    <property type="entry name" value="P450"/>
</dbReference>
<name>A0A0C3ATP9_SERVB</name>
<dbReference type="GO" id="GO:0005506">
    <property type="term" value="F:iron ion binding"/>
    <property type="evidence" value="ECO:0007669"/>
    <property type="project" value="InterPro"/>
</dbReference>
<evidence type="ECO:0000313" key="14">
    <source>
        <dbReference type="EMBL" id="KIM22631.1"/>
    </source>
</evidence>
<dbReference type="AlphaFoldDB" id="A0A0C3ATP9"/>
<evidence type="ECO:0000256" key="10">
    <source>
        <dbReference type="ARBA" id="ARBA00023033"/>
    </source>
</evidence>
<dbReference type="OrthoDB" id="1844152at2759"/>
<comment type="similarity">
    <text evidence="3 13">Belongs to the cytochrome P450 family.</text>
</comment>
<evidence type="ECO:0000256" key="13">
    <source>
        <dbReference type="RuleBase" id="RU000461"/>
    </source>
</evidence>
<feature type="binding site" description="axial binding residue" evidence="12">
    <location>
        <position position="452"/>
    </location>
    <ligand>
        <name>heme</name>
        <dbReference type="ChEBI" id="CHEBI:30413"/>
    </ligand>
    <ligandPart>
        <name>Fe</name>
        <dbReference type="ChEBI" id="CHEBI:18248"/>
    </ligandPart>
</feature>
<evidence type="ECO:0000256" key="4">
    <source>
        <dbReference type="ARBA" id="ARBA00022617"/>
    </source>
</evidence>
<keyword evidence="4 12" id="KW-0349">Heme</keyword>
<comment type="subcellular location">
    <subcellularLocation>
        <location evidence="2">Membrane</location>
    </subcellularLocation>
</comment>
<keyword evidence="5" id="KW-0812">Transmembrane</keyword>
<evidence type="ECO:0008006" key="16">
    <source>
        <dbReference type="Google" id="ProtNLM"/>
    </source>
</evidence>
<dbReference type="InterPro" id="IPR001128">
    <property type="entry name" value="Cyt_P450"/>
</dbReference>
<dbReference type="InterPro" id="IPR002403">
    <property type="entry name" value="Cyt_P450_E_grp-IV"/>
</dbReference>
<dbReference type="EMBL" id="KN824351">
    <property type="protein sequence ID" value="KIM22631.1"/>
    <property type="molecule type" value="Genomic_DNA"/>
</dbReference>
<evidence type="ECO:0000256" key="8">
    <source>
        <dbReference type="ARBA" id="ARBA00023002"/>
    </source>
</evidence>
<keyword evidence="15" id="KW-1185">Reference proteome</keyword>
<keyword evidence="8 13" id="KW-0560">Oxidoreductase</keyword>
<evidence type="ECO:0000256" key="12">
    <source>
        <dbReference type="PIRSR" id="PIRSR602403-1"/>
    </source>
</evidence>
<dbReference type="GO" id="GO:0004497">
    <property type="term" value="F:monooxygenase activity"/>
    <property type="evidence" value="ECO:0007669"/>
    <property type="project" value="UniProtKB-KW"/>
</dbReference>
<dbReference type="GO" id="GO:0016705">
    <property type="term" value="F:oxidoreductase activity, acting on paired donors, with incorporation or reduction of molecular oxygen"/>
    <property type="evidence" value="ECO:0007669"/>
    <property type="project" value="InterPro"/>
</dbReference>
<gene>
    <name evidence="14" type="ORF">M408DRAFT_322644</name>
</gene>
<evidence type="ECO:0000256" key="2">
    <source>
        <dbReference type="ARBA" id="ARBA00004370"/>
    </source>
</evidence>
<proteinExistence type="inferred from homology"/>
<evidence type="ECO:0000256" key="3">
    <source>
        <dbReference type="ARBA" id="ARBA00010617"/>
    </source>
</evidence>
<dbReference type="GO" id="GO:0020037">
    <property type="term" value="F:heme binding"/>
    <property type="evidence" value="ECO:0007669"/>
    <property type="project" value="InterPro"/>
</dbReference>
<dbReference type="SUPFAM" id="SSF48264">
    <property type="entry name" value="Cytochrome P450"/>
    <property type="match status" value="1"/>
</dbReference>
<evidence type="ECO:0000256" key="7">
    <source>
        <dbReference type="ARBA" id="ARBA00022989"/>
    </source>
</evidence>
<keyword evidence="11" id="KW-0472">Membrane</keyword>
<keyword evidence="6 12" id="KW-0479">Metal-binding</keyword>
<dbReference type="PROSITE" id="PS00086">
    <property type="entry name" value="CYTOCHROME_P450"/>
    <property type="match status" value="1"/>
</dbReference>
<dbReference type="InterPro" id="IPR017972">
    <property type="entry name" value="Cyt_P450_CS"/>
</dbReference>
<evidence type="ECO:0000256" key="6">
    <source>
        <dbReference type="ARBA" id="ARBA00022723"/>
    </source>
</evidence>
<reference evidence="15" key="2">
    <citation type="submission" date="2015-01" db="EMBL/GenBank/DDBJ databases">
        <title>Evolutionary Origins and Diversification of the Mycorrhizal Mutualists.</title>
        <authorList>
            <consortium name="DOE Joint Genome Institute"/>
            <consortium name="Mycorrhizal Genomics Consortium"/>
            <person name="Kohler A."/>
            <person name="Kuo A."/>
            <person name="Nagy L.G."/>
            <person name="Floudas D."/>
            <person name="Copeland A."/>
            <person name="Barry K.W."/>
            <person name="Cichocki N."/>
            <person name="Veneault-Fourrey C."/>
            <person name="LaButti K."/>
            <person name="Lindquist E.A."/>
            <person name="Lipzen A."/>
            <person name="Lundell T."/>
            <person name="Morin E."/>
            <person name="Murat C."/>
            <person name="Riley R."/>
            <person name="Ohm R."/>
            <person name="Sun H."/>
            <person name="Tunlid A."/>
            <person name="Henrissat B."/>
            <person name="Grigoriev I.V."/>
            <person name="Hibbett D.S."/>
            <person name="Martin F."/>
        </authorList>
    </citation>
    <scope>NUCLEOTIDE SEQUENCE [LARGE SCALE GENOMIC DNA]</scope>
    <source>
        <strain evidence="15">MAFF 305830</strain>
    </source>
</reference>
<sequence length="517" mass="59724">MITIEHFNDFKEKYLPNTTSSSLWQWALVVLVIHKAWNYYQHYITVPTYGGIFRFSRILSSIRLARLGPEAFSDIYSKYPMILLPRLDFWIVHVQPQFLEELFRAPDETLSFLDATFDNLQAKYTFGHRILETQDHHHAIQHNLTKHLNALFPEVFEEIQLALGELKFPEDGWKKVHVFPFILQVVARASNRIFVGAPFCKQREWIDFNLGGPAEVMVRSAILNLFPTWTLPVLGPIIGPINRRMRKAVKMAGPLIEERLRLDPSEWPDDFITWLLINAPESDRTVEEIVRRVLIVNFAAIHTSSLNLGHALYWLLARPNYIAPLREEIEETVGRLGWTKDAIGQMPKLESFMKECMRMTPLGAQALTRKVRKPFTFSNGVTLPVGTYVAAHLYGTHRDGAIYERPEEFDGYRFVEEKGKGEDGEQAPLKARQTMYTTSKTFLAFGHGRHACPGRFFAAMELKLLMAYMLVNYDMQWPESDVPASAAEEGYRPADLWFNFNFVPNQNAHMMIRTRAQ</sequence>
<dbReference type="InterPro" id="IPR036396">
    <property type="entry name" value="Cyt_P450_sf"/>
</dbReference>
<dbReference type="GO" id="GO:0016020">
    <property type="term" value="C:membrane"/>
    <property type="evidence" value="ECO:0007669"/>
    <property type="project" value="UniProtKB-SubCell"/>
</dbReference>
<evidence type="ECO:0000256" key="9">
    <source>
        <dbReference type="ARBA" id="ARBA00023004"/>
    </source>
</evidence>
<dbReference type="HOGENOM" id="CLU_022195_0_2_1"/>
<dbReference type="PANTHER" id="PTHR46206">
    <property type="entry name" value="CYTOCHROME P450"/>
    <property type="match status" value="1"/>
</dbReference>
<organism evidence="14 15">
    <name type="scientific">Serendipita vermifera MAFF 305830</name>
    <dbReference type="NCBI Taxonomy" id="933852"/>
    <lineage>
        <taxon>Eukaryota</taxon>
        <taxon>Fungi</taxon>
        <taxon>Dikarya</taxon>
        <taxon>Basidiomycota</taxon>
        <taxon>Agaricomycotina</taxon>
        <taxon>Agaricomycetes</taxon>
        <taxon>Sebacinales</taxon>
        <taxon>Serendipitaceae</taxon>
        <taxon>Serendipita</taxon>
    </lineage>
</organism>
<dbReference type="Proteomes" id="UP000054097">
    <property type="component" value="Unassembled WGS sequence"/>
</dbReference>
<protein>
    <recommendedName>
        <fullName evidence="16">Cytochrome P450</fullName>
    </recommendedName>
</protein>
<comment type="cofactor">
    <cofactor evidence="1 12">
        <name>heme</name>
        <dbReference type="ChEBI" id="CHEBI:30413"/>
    </cofactor>
</comment>
<dbReference type="PANTHER" id="PTHR46206:SF5">
    <property type="entry name" value="P450, PUTATIVE (EUROFUNG)-RELATED"/>
    <property type="match status" value="1"/>
</dbReference>
<dbReference type="CDD" id="cd11041">
    <property type="entry name" value="CYP503A1-like"/>
    <property type="match status" value="1"/>
</dbReference>
<dbReference type="STRING" id="933852.A0A0C3ATP9"/>
<evidence type="ECO:0000256" key="1">
    <source>
        <dbReference type="ARBA" id="ARBA00001971"/>
    </source>
</evidence>
<keyword evidence="9 12" id="KW-0408">Iron</keyword>
<evidence type="ECO:0000256" key="5">
    <source>
        <dbReference type="ARBA" id="ARBA00022692"/>
    </source>
</evidence>
<evidence type="ECO:0000256" key="11">
    <source>
        <dbReference type="ARBA" id="ARBA00023136"/>
    </source>
</evidence>